<dbReference type="GO" id="GO:0016874">
    <property type="term" value="F:ligase activity"/>
    <property type="evidence" value="ECO:0007669"/>
    <property type="project" value="UniProtKB-KW"/>
</dbReference>
<gene>
    <name evidence="6" type="primary">ga06661</name>
    <name evidence="6" type="ORF">PR202_ga06661</name>
</gene>
<name>A0AAV5BXA2_ELECO</name>
<dbReference type="InterPro" id="IPR045851">
    <property type="entry name" value="AMP-bd_C_sf"/>
</dbReference>
<proteinExistence type="inferred from homology"/>
<keyword evidence="4" id="KW-0443">Lipid metabolism</keyword>
<dbReference type="Proteomes" id="UP001054889">
    <property type="component" value="Unassembled WGS sequence"/>
</dbReference>
<keyword evidence="7" id="KW-1185">Reference proteome</keyword>
<keyword evidence="3" id="KW-0276">Fatty acid metabolism</keyword>
<comment type="caution">
    <text evidence="6">The sequence shown here is derived from an EMBL/GenBank/DDBJ whole genome shotgun (WGS) entry which is preliminary data.</text>
</comment>
<dbReference type="PANTHER" id="PTHR43859:SF4">
    <property type="entry name" value="BUTANOATE--COA LIGASE AAE1-RELATED"/>
    <property type="match status" value="1"/>
</dbReference>
<dbReference type="SUPFAM" id="SSF56801">
    <property type="entry name" value="Acetyl-CoA synthetase-like"/>
    <property type="match status" value="1"/>
</dbReference>
<evidence type="ECO:0000256" key="2">
    <source>
        <dbReference type="ARBA" id="ARBA00022598"/>
    </source>
</evidence>
<evidence type="ECO:0000256" key="4">
    <source>
        <dbReference type="ARBA" id="ARBA00023098"/>
    </source>
</evidence>
<evidence type="ECO:0000259" key="5">
    <source>
        <dbReference type="Pfam" id="PF13193"/>
    </source>
</evidence>
<evidence type="ECO:0000313" key="7">
    <source>
        <dbReference type="Proteomes" id="UP001054889"/>
    </source>
</evidence>
<dbReference type="AlphaFoldDB" id="A0AAV5BXA2"/>
<dbReference type="Gene3D" id="3.30.300.30">
    <property type="match status" value="1"/>
</dbReference>
<feature type="domain" description="AMP-binding enzyme C-terminal" evidence="5">
    <location>
        <begin position="74"/>
        <end position="111"/>
    </location>
</feature>
<dbReference type="PANTHER" id="PTHR43859">
    <property type="entry name" value="ACYL-ACTIVATING ENZYME"/>
    <property type="match status" value="1"/>
</dbReference>
<keyword evidence="2" id="KW-0436">Ligase</keyword>
<reference evidence="6" key="2">
    <citation type="submission" date="2021-12" db="EMBL/GenBank/DDBJ databases">
        <title>Resequencing data analysis of finger millet.</title>
        <authorList>
            <person name="Hatakeyama M."/>
            <person name="Aluri S."/>
            <person name="Balachadran M.T."/>
            <person name="Sivarajan S.R."/>
            <person name="Poveda L."/>
            <person name="Shimizu-Inatsugi R."/>
            <person name="Schlapbach R."/>
            <person name="Sreeman S.M."/>
            <person name="Shimizu K.K."/>
        </authorList>
    </citation>
    <scope>NUCLEOTIDE SEQUENCE</scope>
</reference>
<dbReference type="Pfam" id="PF13193">
    <property type="entry name" value="AMP-binding_C"/>
    <property type="match status" value="1"/>
</dbReference>
<comment type="similarity">
    <text evidence="1">Belongs to the ATP-dependent AMP-binding enzyme family.</text>
</comment>
<evidence type="ECO:0000313" key="6">
    <source>
        <dbReference type="EMBL" id="GJM90385.1"/>
    </source>
</evidence>
<reference evidence="6" key="1">
    <citation type="journal article" date="2018" name="DNA Res.">
        <title>Multiple hybrid de novo genome assembly of finger millet, an orphan allotetraploid crop.</title>
        <authorList>
            <person name="Hatakeyama M."/>
            <person name="Aluri S."/>
            <person name="Balachadran M.T."/>
            <person name="Sivarajan S.R."/>
            <person name="Patrignani A."/>
            <person name="Gruter S."/>
            <person name="Poveda L."/>
            <person name="Shimizu-Inatsugi R."/>
            <person name="Baeten J."/>
            <person name="Francoijs K.J."/>
            <person name="Nataraja K.N."/>
            <person name="Reddy Y.A.N."/>
            <person name="Phadnis S."/>
            <person name="Ravikumar R.L."/>
            <person name="Schlapbach R."/>
            <person name="Sreeman S.M."/>
            <person name="Shimizu K.K."/>
        </authorList>
    </citation>
    <scope>NUCLEOTIDE SEQUENCE</scope>
</reference>
<evidence type="ECO:0000256" key="1">
    <source>
        <dbReference type="ARBA" id="ARBA00006432"/>
    </source>
</evidence>
<dbReference type="GO" id="GO:0006631">
    <property type="term" value="P:fatty acid metabolic process"/>
    <property type="evidence" value="ECO:0007669"/>
    <property type="project" value="UniProtKB-KW"/>
</dbReference>
<evidence type="ECO:0000256" key="3">
    <source>
        <dbReference type="ARBA" id="ARBA00022832"/>
    </source>
</evidence>
<organism evidence="6 7">
    <name type="scientific">Eleusine coracana subsp. coracana</name>
    <dbReference type="NCBI Taxonomy" id="191504"/>
    <lineage>
        <taxon>Eukaryota</taxon>
        <taxon>Viridiplantae</taxon>
        <taxon>Streptophyta</taxon>
        <taxon>Embryophyta</taxon>
        <taxon>Tracheophyta</taxon>
        <taxon>Spermatophyta</taxon>
        <taxon>Magnoliopsida</taxon>
        <taxon>Liliopsida</taxon>
        <taxon>Poales</taxon>
        <taxon>Poaceae</taxon>
        <taxon>PACMAD clade</taxon>
        <taxon>Chloridoideae</taxon>
        <taxon>Cynodonteae</taxon>
        <taxon>Eleusininae</taxon>
        <taxon>Eleusine</taxon>
    </lineage>
</organism>
<sequence>MAATPVYLWTMPMFHCNRAWGVAAQGGTNVCLRKVTGVAIFPSLGMVVNTTEEERRGAMLNGRGGGRGGDGAEATTTADDVIEFCRARLPRYTAPRAVVFLPELPKTATGKVHKFALRDDKAKALKGSISSDSKRSKL</sequence>
<dbReference type="InterPro" id="IPR025110">
    <property type="entry name" value="AMP-bd_C"/>
</dbReference>
<dbReference type="EMBL" id="BQKI01000003">
    <property type="protein sequence ID" value="GJM90385.1"/>
    <property type="molecule type" value="Genomic_DNA"/>
</dbReference>
<protein>
    <recommendedName>
        <fullName evidence="5">AMP-binding enzyme C-terminal domain-containing protein</fullName>
    </recommendedName>
</protein>
<accession>A0AAV5BXA2</accession>